<reference evidence="3" key="1">
    <citation type="submission" date="2016-10" db="EMBL/GenBank/DDBJ databases">
        <authorList>
            <person name="Varghese N."/>
            <person name="Submissions S."/>
        </authorList>
    </citation>
    <scope>NUCLEOTIDE SEQUENCE [LARGE SCALE GENOMIC DNA]</scope>
    <source>
        <strain evidence="3">LMG 26416</strain>
    </source>
</reference>
<organism evidence="2 3">
    <name type="scientific">Paraburkholderia caballeronis</name>
    <dbReference type="NCBI Taxonomy" id="416943"/>
    <lineage>
        <taxon>Bacteria</taxon>
        <taxon>Pseudomonadati</taxon>
        <taxon>Pseudomonadota</taxon>
        <taxon>Betaproteobacteria</taxon>
        <taxon>Burkholderiales</taxon>
        <taxon>Burkholderiaceae</taxon>
        <taxon>Paraburkholderia</taxon>
    </lineage>
</organism>
<keyword evidence="1" id="KW-0472">Membrane</keyword>
<dbReference type="EMBL" id="FOAJ01000008">
    <property type="protein sequence ID" value="SEL48701.1"/>
    <property type="molecule type" value="Genomic_DNA"/>
</dbReference>
<dbReference type="Pfam" id="PF19744">
    <property type="entry name" value="DUF6232"/>
    <property type="match status" value="1"/>
</dbReference>
<keyword evidence="3" id="KW-1185">Reference proteome</keyword>
<accession>A0A1H7QKQ2</accession>
<name>A0A1H7QKQ2_9BURK</name>
<dbReference type="OrthoDB" id="9035576at2"/>
<proteinExistence type="predicted"/>
<dbReference type="RefSeq" id="WP_090548963.1">
    <property type="nucleotide sequence ID" value="NZ_FNSR01000002.1"/>
</dbReference>
<evidence type="ECO:0000256" key="1">
    <source>
        <dbReference type="SAM" id="Phobius"/>
    </source>
</evidence>
<keyword evidence="1" id="KW-1133">Transmembrane helix</keyword>
<evidence type="ECO:0000313" key="3">
    <source>
        <dbReference type="Proteomes" id="UP000199120"/>
    </source>
</evidence>
<gene>
    <name evidence="2" type="ORF">SAMN05192542_108177</name>
</gene>
<dbReference type="InterPro" id="IPR045629">
    <property type="entry name" value="DUF6232"/>
</dbReference>
<feature type="transmembrane region" description="Helical" evidence="1">
    <location>
        <begin position="46"/>
        <end position="79"/>
    </location>
</feature>
<sequence length="133" mass="14029">MELPFNERGVSVTRTALSVAGQVFPLRDVEDLRVVTVPRNRTVPTILSLIGVAGFAAGIGFGSAVAIVCGLMMIVVGWLTWITQDVTHRLIVVSGGEQREALSSVELAFVERVADVIRGAMAGKGDAAARPAQ</sequence>
<evidence type="ECO:0000313" key="2">
    <source>
        <dbReference type="EMBL" id="SEL48701.1"/>
    </source>
</evidence>
<dbReference type="Proteomes" id="UP000199120">
    <property type="component" value="Unassembled WGS sequence"/>
</dbReference>
<protein>
    <submittedName>
        <fullName evidence="2">Uncharacterized protein</fullName>
    </submittedName>
</protein>
<keyword evidence="1" id="KW-0812">Transmembrane</keyword>
<dbReference type="AlphaFoldDB" id="A0A1H7QKQ2"/>